<dbReference type="PANTHER" id="PTHR13325:SF3">
    <property type="entry name" value="MEMBRANE-BOUND TRANSCRIPTION FACTOR SITE-2 PROTEASE"/>
    <property type="match status" value="1"/>
</dbReference>
<dbReference type="RefSeq" id="WP_201692531.1">
    <property type="nucleotide sequence ID" value="NZ_JAEQND010000014.1"/>
</dbReference>
<keyword evidence="4" id="KW-1185">Reference proteome</keyword>
<dbReference type="InterPro" id="IPR041881">
    <property type="entry name" value="PqqD_sf"/>
</dbReference>
<dbReference type="Gene3D" id="1.10.10.1150">
    <property type="entry name" value="Coenzyme PQQ synthesis protein D (PqqD)"/>
    <property type="match status" value="1"/>
</dbReference>
<feature type="transmembrane region" description="Helical" evidence="2">
    <location>
        <begin position="283"/>
        <end position="304"/>
    </location>
</feature>
<keyword evidence="2" id="KW-0812">Transmembrane</keyword>
<dbReference type="SUPFAM" id="SSF111369">
    <property type="entry name" value="HlyD-like secretion proteins"/>
    <property type="match status" value="1"/>
</dbReference>
<comment type="caution">
    <text evidence="3">The sequence shown here is derived from an EMBL/GenBank/DDBJ whole genome shotgun (WGS) entry which is preliminary data.</text>
</comment>
<keyword evidence="2" id="KW-1133">Transmembrane helix</keyword>
<evidence type="ECO:0000313" key="3">
    <source>
        <dbReference type="EMBL" id="MBL0427897.1"/>
    </source>
</evidence>
<protein>
    <submittedName>
        <fullName evidence="3">PqqD family peptide modification chaperone</fullName>
    </submittedName>
</protein>
<organism evidence="3 4">
    <name type="scientific">Ramlibacter alkalitolerans</name>
    <dbReference type="NCBI Taxonomy" id="2039631"/>
    <lineage>
        <taxon>Bacteria</taxon>
        <taxon>Pseudomonadati</taxon>
        <taxon>Pseudomonadota</taxon>
        <taxon>Betaproteobacteria</taxon>
        <taxon>Burkholderiales</taxon>
        <taxon>Comamonadaceae</taxon>
        <taxon>Ramlibacter</taxon>
    </lineage>
</organism>
<evidence type="ECO:0000256" key="1">
    <source>
        <dbReference type="SAM" id="Coils"/>
    </source>
</evidence>
<gene>
    <name evidence="3" type="ORF">JI746_22510</name>
</gene>
<accession>A0ABS1JUJ6</accession>
<feature type="transmembrane region" description="Helical" evidence="2">
    <location>
        <begin position="160"/>
        <end position="181"/>
    </location>
</feature>
<feature type="transmembrane region" description="Helical" evidence="2">
    <location>
        <begin position="359"/>
        <end position="382"/>
    </location>
</feature>
<feature type="coiled-coil region" evidence="1">
    <location>
        <begin position="525"/>
        <end position="552"/>
    </location>
</feature>
<name>A0ABS1JUJ6_9BURK</name>
<proteinExistence type="predicted"/>
<feature type="transmembrane region" description="Helical" evidence="2">
    <location>
        <begin position="255"/>
        <end position="277"/>
    </location>
</feature>
<dbReference type="Proteomes" id="UP000622707">
    <property type="component" value="Unassembled WGS sequence"/>
</dbReference>
<keyword evidence="1" id="KW-0175">Coiled coil</keyword>
<dbReference type="PANTHER" id="PTHR13325">
    <property type="entry name" value="PROTEASE M50 MEMBRANE-BOUND TRANSCRIPTION FACTOR SITE 2 PROTEASE"/>
    <property type="match status" value="1"/>
</dbReference>
<dbReference type="InterPro" id="IPR008792">
    <property type="entry name" value="PQQD"/>
</dbReference>
<evidence type="ECO:0000313" key="4">
    <source>
        <dbReference type="Proteomes" id="UP000622707"/>
    </source>
</evidence>
<feature type="transmembrane region" description="Helical" evidence="2">
    <location>
        <begin position="388"/>
        <end position="406"/>
    </location>
</feature>
<sequence>MAEPLVSGSWYRVAPLKASLLAGLRIVRQQVRDQVWHVLVEPGSGRQLRLNPAAYAFAGRCDGRLKVGEIWQLLLREQGEQAPTQDEILRLLAQLSRAGMLHFDTAPHLSLLFARRDEDEERTHRAFINPLVLRARLFDPSRLLDALVPWAHRLARWPVLPLWCALVLLALLAAAVNFGALKADALRLMATPSSYALAWFAYPVVKALHELAHALAVRRFGGEVHEVGVSLVFLTPAPYVDASAANAFPSARQRAIVSAAGIAVELALAALALGAWLMLQPGLVRDAALVVVLICSVSTVIFNANPLLRMDGYHLLADLLQLPNLALRSQAWWATQWRRVLGGAAALPPGSLAAGEHKWLVLHAPLSLAYRVFLIAALVFWVGHQSWLLGWLVAIGLGAWLLAAGARKLLREAAASADPVARRRATWLGAGIAGAVLLVLFVLPAPASVVARGVVWPPERAQLRPDTAGFVQGDVIPGGSPLAAGDIALTLDDPAAQAQRDRVESERTGLLAQQYQALLQDPSRAGDLNVQLARNEAELARAEQQVGDLAVRARTAGRAVWTREGDLPGSYAKRGQMLGYVLGPEPAQVRLVLRDEDLLRVRGRIQAIEVRLAETPLQALPARLVNETPAATRQLPSAALGDRHGGPVAIDPADSEGLRSQAPVFLLDVQVPDASVEHMGGRAWVKLVLPSEPIGWQAVRVVRQLLVRQFSPTGQV</sequence>
<dbReference type="Pfam" id="PF05402">
    <property type="entry name" value="PqqD"/>
    <property type="match status" value="1"/>
</dbReference>
<dbReference type="InterPro" id="IPR001193">
    <property type="entry name" value="MBTPS2"/>
</dbReference>
<keyword evidence="2" id="KW-0472">Membrane</keyword>
<reference evidence="3 4" key="1">
    <citation type="journal article" date="2017" name="Int. J. Syst. Evol. Microbiol.">
        <title>Ramlibacter alkalitolerans sp. nov., alkali-tolerant bacterium isolated from soil of ginseng.</title>
        <authorList>
            <person name="Lee D.H."/>
            <person name="Cha C.J."/>
        </authorList>
    </citation>
    <scope>NUCLEOTIDE SEQUENCE [LARGE SCALE GENOMIC DNA]</scope>
    <source>
        <strain evidence="3 4">KACC 19305</strain>
    </source>
</reference>
<dbReference type="EMBL" id="JAEQND010000014">
    <property type="protein sequence ID" value="MBL0427897.1"/>
    <property type="molecule type" value="Genomic_DNA"/>
</dbReference>
<evidence type="ECO:0000256" key="2">
    <source>
        <dbReference type="SAM" id="Phobius"/>
    </source>
</evidence>
<feature type="transmembrane region" description="Helical" evidence="2">
    <location>
        <begin position="427"/>
        <end position="447"/>
    </location>
</feature>